<dbReference type="Proteomes" id="UP001378956">
    <property type="component" value="Unassembled WGS sequence"/>
</dbReference>
<dbReference type="InterPro" id="IPR013320">
    <property type="entry name" value="ConA-like_dom_sf"/>
</dbReference>
<name>A0ABU8NJ77_9SPHI</name>
<organism evidence="1 2">
    <name type="scientific">Pedobacter panaciterrae</name>
    <dbReference type="NCBI Taxonomy" id="363849"/>
    <lineage>
        <taxon>Bacteria</taxon>
        <taxon>Pseudomonadati</taxon>
        <taxon>Bacteroidota</taxon>
        <taxon>Sphingobacteriia</taxon>
        <taxon>Sphingobacteriales</taxon>
        <taxon>Sphingobacteriaceae</taxon>
        <taxon>Pedobacter</taxon>
    </lineage>
</organism>
<evidence type="ECO:0008006" key="3">
    <source>
        <dbReference type="Google" id="ProtNLM"/>
    </source>
</evidence>
<gene>
    <name evidence="1" type="ORF">WAE58_07460</name>
</gene>
<dbReference type="Gene3D" id="2.60.120.200">
    <property type="match status" value="1"/>
</dbReference>
<evidence type="ECO:0000313" key="2">
    <source>
        <dbReference type="Proteomes" id="UP001378956"/>
    </source>
</evidence>
<dbReference type="RefSeq" id="WP_172662635.1">
    <property type="nucleotide sequence ID" value="NZ_JABMKW010000020.1"/>
</dbReference>
<proteinExistence type="predicted"/>
<keyword evidence="2" id="KW-1185">Reference proteome</keyword>
<accession>A0ABU8NJ77</accession>
<reference evidence="1 2" key="1">
    <citation type="submission" date="2024-03" db="EMBL/GenBank/DDBJ databases">
        <title>Sequence of Lycoming College Course Isolates.</title>
        <authorList>
            <person name="Plotts O."/>
            <person name="Newman J."/>
        </authorList>
    </citation>
    <scope>NUCLEOTIDE SEQUENCE [LARGE SCALE GENOMIC DNA]</scope>
    <source>
        <strain evidence="1 2">CJB-3</strain>
    </source>
</reference>
<dbReference type="SUPFAM" id="SSF49899">
    <property type="entry name" value="Concanavalin A-like lectins/glucanases"/>
    <property type="match status" value="1"/>
</dbReference>
<sequence length="291" mass="32112">MNKIAIILILLTSVLCGFVLVKSPANILKKGLIVDLDADKGVVANKDNRVEKWINQASAPAVKEFVKRDEGRKVTGSGMPSLRNKLSELNGHNAIIFNKQELVAHNEDAFDHLLTGSGYTWFCILKAGKQSGELKDVNSFFGNLKNGGNYEGIWAGLNDNNSIWMGSRNGITFGRWDNNNPKVTANAVLEFDKYYLLMGRMGKGTDTVTLSLYLNNGALPVVSHPFPVNKLANPSKLSIGQERDAIEHPGTESFIGEISRFLLYDRPLSNQELNRMAKGLKKMYGIIDSPN</sequence>
<protein>
    <recommendedName>
        <fullName evidence="3">Concanavalin A-like lectin/glucanase superfamily protein</fullName>
    </recommendedName>
</protein>
<comment type="caution">
    <text evidence="1">The sequence shown here is derived from an EMBL/GenBank/DDBJ whole genome shotgun (WGS) entry which is preliminary data.</text>
</comment>
<evidence type="ECO:0000313" key="1">
    <source>
        <dbReference type="EMBL" id="MEJ2902256.1"/>
    </source>
</evidence>
<dbReference type="EMBL" id="JBBEUB010000002">
    <property type="protein sequence ID" value="MEJ2902256.1"/>
    <property type="molecule type" value="Genomic_DNA"/>
</dbReference>